<evidence type="ECO:0000256" key="5">
    <source>
        <dbReference type="ARBA" id="ARBA00022729"/>
    </source>
</evidence>
<gene>
    <name evidence="10" type="ORF">CRG98_024313</name>
</gene>
<comment type="caution">
    <text evidence="10">The sequence shown here is derived from an EMBL/GenBank/DDBJ whole genome shotgun (WGS) entry which is preliminary data.</text>
</comment>
<evidence type="ECO:0000256" key="6">
    <source>
        <dbReference type="ARBA" id="ARBA00022737"/>
    </source>
</evidence>
<evidence type="ECO:0000256" key="1">
    <source>
        <dbReference type="ARBA" id="ARBA00004479"/>
    </source>
</evidence>
<comment type="similarity">
    <text evidence="2">Belongs to the RLP family.</text>
</comment>
<dbReference type="Pfam" id="PF00560">
    <property type="entry name" value="LRR_1"/>
    <property type="match status" value="2"/>
</dbReference>
<organism evidence="10 11">
    <name type="scientific">Punica granatum</name>
    <name type="common">Pomegranate</name>
    <dbReference type="NCBI Taxonomy" id="22663"/>
    <lineage>
        <taxon>Eukaryota</taxon>
        <taxon>Viridiplantae</taxon>
        <taxon>Streptophyta</taxon>
        <taxon>Embryophyta</taxon>
        <taxon>Tracheophyta</taxon>
        <taxon>Spermatophyta</taxon>
        <taxon>Magnoliopsida</taxon>
        <taxon>eudicotyledons</taxon>
        <taxon>Gunneridae</taxon>
        <taxon>Pentapetalae</taxon>
        <taxon>rosids</taxon>
        <taxon>malvids</taxon>
        <taxon>Myrtales</taxon>
        <taxon>Lythraceae</taxon>
        <taxon>Punica</taxon>
    </lineage>
</organism>
<name>A0A2I0JG99_PUNGR</name>
<keyword evidence="11" id="KW-1185">Reference proteome</keyword>
<keyword evidence="4" id="KW-0812">Transmembrane</keyword>
<keyword evidence="5" id="KW-0732">Signal</keyword>
<dbReference type="SUPFAM" id="SSF52058">
    <property type="entry name" value="L domain-like"/>
    <property type="match status" value="1"/>
</dbReference>
<evidence type="ECO:0000256" key="4">
    <source>
        <dbReference type="ARBA" id="ARBA00022692"/>
    </source>
</evidence>
<evidence type="ECO:0000256" key="9">
    <source>
        <dbReference type="ARBA" id="ARBA00023180"/>
    </source>
</evidence>
<proteinExistence type="inferred from homology"/>
<dbReference type="AlphaFoldDB" id="A0A2I0JG99"/>
<dbReference type="FunFam" id="3.80.10.10:FF:000041">
    <property type="entry name" value="LRR receptor-like serine/threonine-protein kinase ERECTA"/>
    <property type="match status" value="1"/>
</dbReference>
<evidence type="ECO:0000256" key="2">
    <source>
        <dbReference type="ARBA" id="ARBA00009592"/>
    </source>
</evidence>
<evidence type="ECO:0000313" key="11">
    <source>
        <dbReference type="Proteomes" id="UP000233551"/>
    </source>
</evidence>
<keyword evidence="6" id="KW-0677">Repeat</keyword>
<dbReference type="EMBL" id="PGOL01001713">
    <property type="protein sequence ID" value="PKI55297.1"/>
    <property type="molecule type" value="Genomic_DNA"/>
</dbReference>
<keyword evidence="9" id="KW-0325">Glycoprotein</keyword>
<keyword evidence="3" id="KW-0433">Leucine-rich repeat</keyword>
<evidence type="ECO:0000256" key="8">
    <source>
        <dbReference type="ARBA" id="ARBA00023136"/>
    </source>
</evidence>
<dbReference type="PANTHER" id="PTHR48064:SF6">
    <property type="entry name" value="RECEPTOR-LIKE PROTEIN KINASE 2"/>
    <property type="match status" value="1"/>
</dbReference>
<comment type="subcellular location">
    <subcellularLocation>
        <location evidence="1">Membrane</location>
        <topology evidence="1">Single-pass type I membrane protein</topology>
    </subcellularLocation>
</comment>
<accession>A0A2I0JG99</accession>
<keyword evidence="7" id="KW-1133">Transmembrane helix</keyword>
<dbReference type="Proteomes" id="UP000233551">
    <property type="component" value="Unassembled WGS sequence"/>
</dbReference>
<dbReference type="InterPro" id="IPR032675">
    <property type="entry name" value="LRR_dom_sf"/>
</dbReference>
<dbReference type="PANTHER" id="PTHR48064">
    <property type="entry name" value="OS01G0750400 PROTEIN"/>
    <property type="match status" value="1"/>
</dbReference>
<dbReference type="InterPro" id="IPR001611">
    <property type="entry name" value="Leu-rich_rpt"/>
</dbReference>
<protein>
    <submittedName>
        <fullName evidence="10">Uncharacterized protein</fullName>
    </submittedName>
</protein>
<evidence type="ECO:0000256" key="7">
    <source>
        <dbReference type="ARBA" id="ARBA00022989"/>
    </source>
</evidence>
<reference evidence="10 11" key="1">
    <citation type="submission" date="2017-11" db="EMBL/GenBank/DDBJ databases">
        <title>De-novo sequencing of pomegranate (Punica granatum L.) genome.</title>
        <authorList>
            <person name="Akparov Z."/>
            <person name="Amiraslanov A."/>
            <person name="Hajiyeva S."/>
            <person name="Abbasov M."/>
            <person name="Kaur K."/>
            <person name="Hamwieh A."/>
            <person name="Solovyev V."/>
            <person name="Salamov A."/>
            <person name="Braich B."/>
            <person name="Kosarev P."/>
            <person name="Mahmoud A."/>
            <person name="Hajiyev E."/>
            <person name="Babayeva S."/>
            <person name="Izzatullayeva V."/>
            <person name="Mammadov A."/>
            <person name="Mammadov A."/>
            <person name="Sharifova S."/>
            <person name="Ojaghi J."/>
            <person name="Eynullazada K."/>
            <person name="Bayramov B."/>
            <person name="Abdulazimova A."/>
            <person name="Shahmuradov I."/>
        </authorList>
    </citation>
    <scope>NUCLEOTIDE SEQUENCE [LARGE SCALE GENOMIC DNA]</scope>
    <source>
        <strain evidence="11">cv. AG2017</strain>
        <tissue evidence="10">Leaf</tissue>
    </source>
</reference>
<evidence type="ECO:0000256" key="3">
    <source>
        <dbReference type="ARBA" id="ARBA00022614"/>
    </source>
</evidence>
<keyword evidence="8" id="KW-0472">Membrane</keyword>
<sequence length="106" mass="11741">MSLRGSFPLGLANCTSLTGLDLSNNDFWGPLPTNMSKIVGYLTTPVLSSNNFWGQIPAGLAECRMLNVLNLDHNRFSGQIPAELGLLDRIKTFYQGRSQSLRKILR</sequence>
<dbReference type="GO" id="GO:0016020">
    <property type="term" value="C:membrane"/>
    <property type="evidence" value="ECO:0007669"/>
    <property type="project" value="UniProtKB-SubCell"/>
</dbReference>
<dbReference type="Gene3D" id="3.80.10.10">
    <property type="entry name" value="Ribonuclease Inhibitor"/>
    <property type="match status" value="1"/>
</dbReference>
<dbReference type="InterPro" id="IPR053038">
    <property type="entry name" value="RLP_Defense"/>
</dbReference>
<dbReference type="STRING" id="22663.A0A2I0JG99"/>
<evidence type="ECO:0000313" key="10">
    <source>
        <dbReference type="EMBL" id="PKI55297.1"/>
    </source>
</evidence>